<dbReference type="EMBL" id="JBDKWZ010000009">
    <property type="protein sequence ID" value="MEN7549536.1"/>
    <property type="molecule type" value="Genomic_DNA"/>
</dbReference>
<feature type="compositionally biased region" description="Basic and acidic residues" evidence="1">
    <location>
        <begin position="55"/>
        <end position="64"/>
    </location>
</feature>
<sequence>MKTKIKVTKDLIEAFILAMALLAAMAFEAISDPPKEEPLHTQQEIKTGTHQAFHQNEDKIREAK</sequence>
<organism evidence="3 4">
    <name type="scientific">Rapidithrix thailandica</name>
    <dbReference type="NCBI Taxonomy" id="413964"/>
    <lineage>
        <taxon>Bacteria</taxon>
        <taxon>Pseudomonadati</taxon>
        <taxon>Bacteroidota</taxon>
        <taxon>Cytophagia</taxon>
        <taxon>Cytophagales</taxon>
        <taxon>Flammeovirgaceae</taxon>
        <taxon>Rapidithrix</taxon>
    </lineage>
</organism>
<reference evidence="3 4" key="1">
    <citation type="submission" date="2024-04" db="EMBL/GenBank/DDBJ databases">
        <title>Novel genus in family Flammeovirgaceae.</title>
        <authorList>
            <person name="Nguyen T.H."/>
            <person name="Vuong T.Q."/>
            <person name="Le H."/>
            <person name="Kim S.-G."/>
        </authorList>
    </citation>
    <scope>NUCLEOTIDE SEQUENCE [LARGE SCALE GENOMIC DNA]</scope>
    <source>
        <strain evidence="3 4">JCM 23209</strain>
    </source>
</reference>
<accession>A0AAW9SFB1</accession>
<feature type="chain" id="PRO_5043342579" evidence="2">
    <location>
        <begin position="27"/>
        <end position="64"/>
    </location>
</feature>
<evidence type="ECO:0000313" key="3">
    <source>
        <dbReference type="EMBL" id="MEN7549536.1"/>
    </source>
</evidence>
<feature type="signal peptide" evidence="2">
    <location>
        <begin position="1"/>
        <end position="26"/>
    </location>
</feature>
<proteinExistence type="predicted"/>
<feature type="compositionally biased region" description="Polar residues" evidence="1">
    <location>
        <begin position="40"/>
        <end position="54"/>
    </location>
</feature>
<gene>
    <name evidence="3" type="ORF">AAG747_16555</name>
</gene>
<feature type="region of interest" description="Disordered" evidence="1">
    <location>
        <begin position="34"/>
        <end position="64"/>
    </location>
</feature>
<evidence type="ECO:0000256" key="1">
    <source>
        <dbReference type="SAM" id="MobiDB-lite"/>
    </source>
</evidence>
<evidence type="ECO:0000256" key="2">
    <source>
        <dbReference type="SAM" id="SignalP"/>
    </source>
</evidence>
<keyword evidence="4" id="KW-1185">Reference proteome</keyword>
<keyword evidence="2" id="KW-0732">Signal</keyword>
<evidence type="ECO:0000313" key="4">
    <source>
        <dbReference type="Proteomes" id="UP001403385"/>
    </source>
</evidence>
<name>A0AAW9SFB1_9BACT</name>
<dbReference type="Proteomes" id="UP001403385">
    <property type="component" value="Unassembled WGS sequence"/>
</dbReference>
<comment type="caution">
    <text evidence="3">The sequence shown here is derived from an EMBL/GenBank/DDBJ whole genome shotgun (WGS) entry which is preliminary data.</text>
</comment>
<dbReference type="RefSeq" id="WP_346822315.1">
    <property type="nucleotide sequence ID" value="NZ_JBDKWZ010000009.1"/>
</dbReference>
<dbReference type="AlphaFoldDB" id="A0AAW9SFB1"/>
<protein>
    <submittedName>
        <fullName evidence="3">Uncharacterized protein</fullName>
    </submittedName>
</protein>